<proteinExistence type="predicted"/>
<sequence>MGKIFICSNKADTKSSVVVLELPTSQAAKDAFREIRGRNPKLSLGVYGSRDLETFKRTQRTLGVPKVVRTVNDFVASME</sequence>
<dbReference type="EMBL" id="AOFT01000004">
    <property type="protein sequence ID" value="EMR07027.1"/>
    <property type="molecule type" value="Genomic_DNA"/>
</dbReference>
<gene>
    <name evidence="1" type="ORF">C772_01163</name>
</gene>
<organism evidence="1 2">
    <name type="scientific">Bhargavaea cecembensis DSE10</name>
    <dbReference type="NCBI Taxonomy" id="1235279"/>
    <lineage>
        <taxon>Bacteria</taxon>
        <taxon>Bacillati</taxon>
        <taxon>Bacillota</taxon>
        <taxon>Bacilli</taxon>
        <taxon>Bacillales</taxon>
        <taxon>Caryophanaceae</taxon>
        <taxon>Bhargavaea</taxon>
    </lineage>
</organism>
<comment type="caution">
    <text evidence="1">The sequence shown here is derived from an EMBL/GenBank/DDBJ whole genome shotgun (WGS) entry which is preliminary data.</text>
</comment>
<dbReference type="OrthoDB" id="2990787at2"/>
<dbReference type="Proteomes" id="UP000011919">
    <property type="component" value="Unassembled WGS sequence"/>
</dbReference>
<reference evidence="1 2" key="1">
    <citation type="journal article" date="2013" name="Genome Announc.">
        <title>Draft Genome Sequence of Bhargavaea cecembensis Strain DSE10T, Isolated from a Deep-Sea Sediment Sample Collected at a Depth of 5,904 m from the Chagos-Laccadive Ridge System in the Indian Ocean.</title>
        <authorList>
            <person name="Shivaji S."/>
            <person name="Ara S."/>
            <person name="Begum Z."/>
            <person name="Ruth M."/>
            <person name="Singh A."/>
            <person name="Kumar Pinnaka A."/>
        </authorList>
    </citation>
    <scope>NUCLEOTIDE SEQUENCE [LARGE SCALE GENOMIC DNA]</scope>
    <source>
        <strain evidence="1 2">DSE10</strain>
    </source>
</reference>
<keyword evidence="2" id="KW-1185">Reference proteome</keyword>
<dbReference type="STRING" id="1235279.C772_01163"/>
<evidence type="ECO:0000313" key="2">
    <source>
        <dbReference type="Proteomes" id="UP000011919"/>
    </source>
</evidence>
<name>M7NIE3_9BACL</name>
<dbReference type="RefSeq" id="WP_008298142.1">
    <property type="nucleotide sequence ID" value="NZ_AOFT01000004.1"/>
</dbReference>
<evidence type="ECO:0000313" key="1">
    <source>
        <dbReference type="EMBL" id="EMR07027.1"/>
    </source>
</evidence>
<dbReference type="AlphaFoldDB" id="M7NIE3"/>
<accession>M7NIE3</accession>
<protein>
    <submittedName>
        <fullName evidence="1">Uncharacterized protein</fullName>
    </submittedName>
</protein>